<dbReference type="EMBL" id="JAHOPC010000013">
    <property type="protein sequence ID" value="MBU8868315.1"/>
    <property type="molecule type" value="Genomic_DNA"/>
</dbReference>
<comment type="caution">
    <text evidence="1">The sequence shown here is derived from an EMBL/GenBank/DDBJ whole genome shotgun (WGS) entry which is preliminary data.</text>
</comment>
<keyword evidence="1" id="KW-0378">Hydrolase</keyword>
<protein>
    <submittedName>
        <fullName evidence="1">SGNH/GDSL hydrolase family protein</fullName>
    </submittedName>
</protein>
<reference evidence="1 2" key="1">
    <citation type="submission" date="2021-06" db="EMBL/GenBank/DDBJ databases">
        <authorList>
            <person name="Jeong J.W."/>
        </authorList>
    </citation>
    <scope>NUCLEOTIDE SEQUENCE [LARGE SCALE GENOMIC DNA]</scope>
    <source>
        <strain evidence="1 2">MMS21-TAE1-1</strain>
    </source>
</reference>
<name>A0ABS6IA79_9MICC</name>
<gene>
    <name evidence="1" type="ORF">KSW38_18645</name>
</gene>
<dbReference type="CDD" id="cd00229">
    <property type="entry name" value="SGNH_hydrolase"/>
    <property type="match status" value="1"/>
</dbReference>
<dbReference type="Proteomes" id="UP000824166">
    <property type="component" value="Unassembled WGS sequence"/>
</dbReference>
<keyword evidence="2" id="KW-1185">Reference proteome</keyword>
<accession>A0ABS6IA79</accession>
<dbReference type="GO" id="GO:0016787">
    <property type="term" value="F:hydrolase activity"/>
    <property type="evidence" value="ECO:0007669"/>
    <property type="project" value="UniProtKB-KW"/>
</dbReference>
<evidence type="ECO:0000313" key="1">
    <source>
        <dbReference type="EMBL" id="MBU8868315.1"/>
    </source>
</evidence>
<proteinExistence type="predicted"/>
<evidence type="ECO:0000313" key="2">
    <source>
        <dbReference type="Proteomes" id="UP000824166"/>
    </source>
</evidence>
<dbReference type="RefSeq" id="WP_216926434.1">
    <property type="nucleotide sequence ID" value="NZ_JAHOPC010000013.1"/>
</dbReference>
<organism evidence="1 2">
    <name type="scientific">Paenarthrobacter aromaticivorans</name>
    <dbReference type="NCBI Taxonomy" id="2849150"/>
    <lineage>
        <taxon>Bacteria</taxon>
        <taxon>Bacillati</taxon>
        <taxon>Actinomycetota</taxon>
        <taxon>Actinomycetes</taxon>
        <taxon>Micrococcales</taxon>
        <taxon>Micrococcaceae</taxon>
        <taxon>Paenarthrobacter</taxon>
    </lineage>
</organism>
<sequence>MSERRYIRLKESTPNLDGMRNRPDGYLEATDGTIGDGPWRVRTDEHGFIMTGNETAEGASPIVFLGDSFVEATFTPEDVRFVSQVERRLASHGLKVRCLNAGYSGATTLQLFNVFLNKIVPLVGRGGTVVFFLPQSDLPIYFRPHSYWYPTDRYAPLLPPVEPEASDLPRGSGALTSILGLAVWAAQEFGIDLVLVTSPHRNAQWATDSYYHRMISEDQHTSLVQRRADIRGAVQRFVADSGVKFIDADAEFLDKSSAFYDELHLNDEGHDIFSPWFADQLRLLLDR</sequence>